<feature type="region of interest" description="Disordered" evidence="1">
    <location>
        <begin position="189"/>
        <end position="245"/>
    </location>
</feature>
<proteinExistence type="predicted"/>
<dbReference type="RefSeq" id="XP_021869373.1">
    <property type="nucleotide sequence ID" value="XM_022018568.1"/>
</dbReference>
<feature type="region of interest" description="Disordered" evidence="1">
    <location>
        <begin position="39"/>
        <end position="72"/>
    </location>
</feature>
<comment type="caution">
    <text evidence="2">The sequence shown here is derived from an EMBL/GenBank/DDBJ whole genome shotgun (WGS) entry which is preliminary data.</text>
</comment>
<accession>A0A1Y1UC97</accession>
<name>A0A1Y1UC97_9TREE</name>
<feature type="compositionally biased region" description="Low complexity" evidence="1">
    <location>
        <begin position="261"/>
        <end position="280"/>
    </location>
</feature>
<organism evidence="2 3">
    <name type="scientific">Kockovaella imperatae</name>
    <dbReference type="NCBI Taxonomy" id="4999"/>
    <lineage>
        <taxon>Eukaryota</taxon>
        <taxon>Fungi</taxon>
        <taxon>Dikarya</taxon>
        <taxon>Basidiomycota</taxon>
        <taxon>Agaricomycotina</taxon>
        <taxon>Tremellomycetes</taxon>
        <taxon>Tremellales</taxon>
        <taxon>Cuniculitremaceae</taxon>
        <taxon>Kockovaella</taxon>
    </lineage>
</organism>
<protein>
    <submittedName>
        <fullName evidence="2">Uncharacterized protein</fullName>
    </submittedName>
</protein>
<dbReference type="Proteomes" id="UP000193218">
    <property type="component" value="Unassembled WGS sequence"/>
</dbReference>
<sequence length="280" mass="28928">MGPLSAVSTAASAVSNAAKWTANSTANALTLGWWNSGTQADAGSATDKDTATGEVTDSKGATEADTKVSDSEADKPIRYVEKTRALYDPWAWMPSVLGGTSTYIEREDPLPQGVLGRTIGYATAPIGTLASVVSRPLTYATKSILGTERYTKYGKYVNGGVNVKHYIQTTGGQLTEVGHERGNAERLAAEVADTKPEGTTSERSPSHSSAGGTIPETTKTSAAARDTAGTSLSQPTAKDPLKDKKIAQILEKFQASIAAHGTPGSTTDAPPAPSAVAPTA</sequence>
<dbReference type="EMBL" id="NBSH01000012">
    <property type="protein sequence ID" value="ORX35157.1"/>
    <property type="molecule type" value="Genomic_DNA"/>
</dbReference>
<evidence type="ECO:0000313" key="3">
    <source>
        <dbReference type="Proteomes" id="UP000193218"/>
    </source>
</evidence>
<feature type="compositionally biased region" description="Polar residues" evidence="1">
    <location>
        <begin position="197"/>
        <end position="221"/>
    </location>
</feature>
<keyword evidence="3" id="KW-1185">Reference proteome</keyword>
<gene>
    <name evidence="2" type="ORF">BD324DRAFT_652869</name>
</gene>
<evidence type="ECO:0000256" key="1">
    <source>
        <dbReference type="SAM" id="MobiDB-lite"/>
    </source>
</evidence>
<dbReference type="GeneID" id="33560377"/>
<feature type="compositionally biased region" description="Basic and acidic residues" evidence="1">
    <location>
        <begin position="46"/>
        <end position="72"/>
    </location>
</feature>
<evidence type="ECO:0000313" key="2">
    <source>
        <dbReference type="EMBL" id="ORX35157.1"/>
    </source>
</evidence>
<feature type="region of interest" description="Disordered" evidence="1">
    <location>
        <begin position="257"/>
        <end position="280"/>
    </location>
</feature>
<dbReference type="InParanoid" id="A0A1Y1UC97"/>
<reference evidence="2 3" key="1">
    <citation type="submission" date="2017-03" db="EMBL/GenBank/DDBJ databases">
        <title>Widespread Adenine N6-methylation of Active Genes in Fungi.</title>
        <authorList>
            <consortium name="DOE Joint Genome Institute"/>
            <person name="Mondo S.J."/>
            <person name="Dannebaum R.O."/>
            <person name="Kuo R.C."/>
            <person name="Louie K.B."/>
            <person name="Bewick A.J."/>
            <person name="Labutti K."/>
            <person name="Haridas S."/>
            <person name="Kuo A."/>
            <person name="Salamov A."/>
            <person name="Ahrendt S.R."/>
            <person name="Lau R."/>
            <person name="Bowen B.P."/>
            <person name="Lipzen A."/>
            <person name="Sullivan W."/>
            <person name="Andreopoulos W.B."/>
            <person name="Clum A."/>
            <person name="Lindquist E."/>
            <person name="Daum C."/>
            <person name="Northen T.R."/>
            <person name="Ramamoorthy G."/>
            <person name="Schmitz R.J."/>
            <person name="Gryganskyi A."/>
            <person name="Culley D."/>
            <person name="Magnuson J."/>
            <person name="James T.Y."/>
            <person name="O'Malley M.A."/>
            <person name="Stajich J.E."/>
            <person name="Spatafora J.W."/>
            <person name="Visel A."/>
            <person name="Grigoriev I.V."/>
        </authorList>
    </citation>
    <scope>NUCLEOTIDE SEQUENCE [LARGE SCALE GENOMIC DNA]</scope>
    <source>
        <strain evidence="2 3">NRRL Y-17943</strain>
    </source>
</reference>
<dbReference type="AlphaFoldDB" id="A0A1Y1UC97"/>